<keyword evidence="2" id="KW-0378">Hydrolase</keyword>
<keyword evidence="3" id="KW-0067">ATP-binding</keyword>
<name>A0A845GQD2_9BURK</name>
<dbReference type="AlphaFoldDB" id="A0A845GQD2"/>
<dbReference type="NCBIfam" id="TIGR01613">
    <property type="entry name" value="primase_Cterm"/>
    <property type="match status" value="1"/>
</dbReference>
<dbReference type="InterPro" id="IPR014818">
    <property type="entry name" value="Phage/plasmid_primase_P4_C"/>
</dbReference>
<organism evidence="6 7">
    <name type="scientific">Duganella vulcania</name>
    <dbReference type="NCBI Taxonomy" id="2692166"/>
    <lineage>
        <taxon>Bacteria</taxon>
        <taxon>Pseudomonadati</taxon>
        <taxon>Pseudomonadota</taxon>
        <taxon>Betaproteobacteria</taxon>
        <taxon>Burkholderiales</taxon>
        <taxon>Oxalobacteraceae</taxon>
        <taxon>Telluria group</taxon>
        <taxon>Duganella</taxon>
    </lineage>
</organism>
<reference evidence="6" key="1">
    <citation type="submission" date="2019-12" db="EMBL/GenBank/DDBJ databases">
        <title>Novel species isolated from a subtropical stream in China.</title>
        <authorList>
            <person name="Lu H."/>
        </authorList>
    </citation>
    <scope>NUCLEOTIDE SEQUENCE [LARGE SCALE GENOMIC DNA]</scope>
    <source>
        <strain evidence="6">FT81W</strain>
    </source>
</reference>
<dbReference type="RefSeq" id="WP_161085509.1">
    <property type="nucleotide sequence ID" value="NZ_WWCX01000046.1"/>
</dbReference>
<dbReference type="GO" id="GO:0005524">
    <property type="term" value="F:ATP binding"/>
    <property type="evidence" value="ECO:0007669"/>
    <property type="project" value="UniProtKB-KW"/>
</dbReference>
<dbReference type="Pfam" id="PF08706">
    <property type="entry name" value="D5_N"/>
    <property type="match status" value="1"/>
</dbReference>
<dbReference type="Pfam" id="PF19263">
    <property type="entry name" value="DUF5906"/>
    <property type="match status" value="1"/>
</dbReference>
<dbReference type="EMBL" id="WWCX01000046">
    <property type="protein sequence ID" value="MYM96494.1"/>
    <property type="molecule type" value="Genomic_DNA"/>
</dbReference>
<dbReference type="Gene3D" id="3.40.50.300">
    <property type="entry name" value="P-loop containing nucleotide triphosphate hydrolases"/>
    <property type="match status" value="1"/>
</dbReference>
<dbReference type="PROSITE" id="PS51206">
    <property type="entry name" value="SF3_HELICASE_1"/>
    <property type="match status" value="1"/>
</dbReference>
<dbReference type="InterPro" id="IPR014015">
    <property type="entry name" value="Helicase_SF3_DNA-vir"/>
</dbReference>
<protein>
    <recommendedName>
        <fullName evidence="5">SF3 helicase domain-containing protein</fullName>
    </recommendedName>
</protein>
<dbReference type="SUPFAM" id="SSF52540">
    <property type="entry name" value="P-loop containing nucleoside triphosphate hydrolases"/>
    <property type="match status" value="1"/>
</dbReference>
<dbReference type="InterPro" id="IPR027417">
    <property type="entry name" value="P-loop_NTPase"/>
</dbReference>
<dbReference type="Proteomes" id="UP000447355">
    <property type="component" value="Unassembled WGS sequence"/>
</dbReference>
<evidence type="ECO:0000256" key="4">
    <source>
        <dbReference type="SAM" id="MobiDB-lite"/>
    </source>
</evidence>
<keyword evidence="1" id="KW-0547">Nucleotide-binding</keyword>
<feature type="domain" description="SF3 helicase" evidence="5">
    <location>
        <begin position="383"/>
        <end position="537"/>
    </location>
</feature>
<comment type="caution">
    <text evidence="6">The sequence shown here is derived from an EMBL/GenBank/DDBJ whole genome shotgun (WGS) entry which is preliminary data.</text>
</comment>
<dbReference type="InterPro" id="IPR045455">
    <property type="entry name" value="NrS-1_pol-like_helicase"/>
</dbReference>
<evidence type="ECO:0000256" key="1">
    <source>
        <dbReference type="ARBA" id="ARBA00022741"/>
    </source>
</evidence>
<feature type="region of interest" description="Disordered" evidence="4">
    <location>
        <begin position="69"/>
        <end position="90"/>
    </location>
</feature>
<dbReference type="SMART" id="SM00885">
    <property type="entry name" value="D5_N"/>
    <property type="match status" value="1"/>
</dbReference>
<dbReference type="InterPro" id="IPR006500">
    <property type="entry name" value="Helicase_put_C_phage/plasmid"/>
</dbReference>
<dbReference type="InterPro" id="IPR051620">
    <property type="entry name" value="ORF904-like_C"/>
</dbReference>
<evidence type="ECO:0000256" key="3">
    <source>
        <dbReference type="ARBA" id="ARBA00022840"/>
    </source>
</evidence>
<dbReference type="PANTHER" id="PTHR35372">
    <property type="entry name" value="ATP BINDING PROTEIN-RELATED"/>
    <property type="match status" value="1"/>
</dbReference>
<accession>A0A845GQD2</accession>
<dbReference type="GO" id="GO:0016787">
    <property type="term" value="F:hydrolase activity"/>
    <property type="evidence" value="ECO:0007669"/>
    <property type="project" value="UniProtKB-KW"/>
</dbReference>
<evidence type="ECO:0000313" key="6">
    <source>
        <dbReference type="EMBL" id="MYM96494.1"/>
    </source>
</evidence>
<evidence type="ECO:0000256" key="2">
    <source>
        <dbReference type="ARBA" id="ARBA00022801"/>
    </source>
</evidence>
<gene>
    <name evidence="6" type="ORF">GTP90_21790</name>
</gene>
<feature type="region of interest" description="Disordered" evidence="4">
    <location>
        <begin position="1"/>
        <end position="34"/>
    </location>
</feature>
<proteinExistence type="predicted"/>
<feature type="compositionally biased region" description="Low complexity" evidence="4">
    <location>
        <begin position="1"/>
        <end position="18"/>
    </location>
</feature>
<dbReference type="PANTHER" id="PTHR35372:SF2">
    <property type="entry name" value="SF3 HELICASE DOMAIN-CONTAINING PROTEIN"/>
    <property type="match status" value="1"/>
</dbReference>
<evidence type="ECO:0000313" key="7">
    <source>
        <dbReference type="Proteomes" id="UP000447355"/>
    </source>
</evidence>
<evidence type="ECO:0000259" key="5">
    <source>
        <dbReference type="PROSITE" id="PS51206"/>
    </source>
</evidence>
<sequence length="696" mass="76773">MKRSITTASKKAATTPAPRKTDVQAAVRSAVNSTDEVPSFSISTYENCKDKRPKQMSINSSELEGMLSTHEVREDKDGPAFSGAEYQPDTPRKNENVIQLNLAILDVDGGNVEAFKEKCKALGWKCIIYSTHSHTTSKPCFRAVFQPSRAIQPGEWKIVWDAMNYLLGANADKVTRDLSRMFYLPSHPKETAGEAFIEVIDGDKPLDVDQLLLTPVIEEVVKKSRKKSSAGSSDDLSCRDIAEEVRASFAGGLWYYHENFRMYENGYWRKIDQRVEVTKAILESYAGLSAAGAYEVTETLKILCSQLGEEANRVGDKANLDVMRRLICLKNGTLDPVTRELLPHSPEHRRLCALDIDWNPSAKAKRFLKFLYEIWGAEDDYQHRVKTLQEFMGYTLLPSNKFERFLWLVGSGANGKSVLLALMAALVGNANTTWAHLDRLNKTAVRAALEGVMLNISTEMNADGTMADGYLKSITSGEAVDAEPKYKDPYSFIPTVKLVAGTNHLPRLKDTSGGFARRAIILSCNKVFAPEERDANLTETLAGELDGILVWALDGLARLLERGRFVPPPSSDAMVQTYRTEADSVAMFNHDCLDACDVGTASGILYAEYREYCTTNGFHPTNVAIFGRRLTEVGVATLRKSAGKPIRAAKFREASEQPVQPISATAGSKVVNLVRSGTKVSAAELFGDDLMTGTEG</sequence>